<dbReference type="GO" id="GO:0032259">
    <property type="term" value="P:methylation"/>
    <property type="evidence" value="ECO:0007669"/>
    <property type="project" value="UniProtKB-KW"/>
</dbReference>
<keyword evidence="5" id="KW-0949">S-adenosyl-L-methionine</keyword>
<evidence type="ECO:0000256" key="2">
    <source>
        <dbReference type="ARBA" id="ARBA00012534"/>
    </source>
</evidence>
<evidence type="ECO:0000256" key="1">
    <source>
        <dbReference type="ARBA" id="ARBA00001541"/>
    </source>
</evidence>
<evidence type="ECO:0000313" key="8">
    <source>
        <dbReference type="Proteomes" id="UP000318538"/>
    </source>
</evidence>
<comment type="catalytic activity">
    <reaction evidence="1">
        <text>L-glutamyl-[protein] + S-adenosyl-L-methionine = [protein]-L-glutamate 5-O-methyl ester + S-adenosyl-L-homocysteine</text>
        <dbReference type="Rhea" id="RHEA:24452"/>
        <dbReference type="Rhea" id="RHEA-COMP:10208"/>
        <dbReference type="Rhea" id="RHEA-COMP:10311"/>
        <dbReference type="ChEBI" id="CHEBI:29973"/>
        <dbReference type="ChEBI" id="CHEBI:57856"/>
        <dbReference type="ChEBI" id="CHEBI:59789"/>
        <dbReference type="ChEBI" id="CHEBI:82795"/>
        <dbReference type="EC" id="2.1.1.80"/>
    </reaction>
</comment>
<dbReference type="InterPro" id="IPR050903">
    <property type="entry name" value="Bact_Chemotaxis_MeTrfase"/>
</dbReference>
<protein>
    <recommendedName>
        <fullName evidence="2">protein-glutamate O-methyltransferase</fullName>
        <ecNumber evidence="2">2.1.1.80</ecNumber>
    </recommendedName>
</protein>
<feature type="domain" description="CheR-type methyltransferase" evidence="6">
    <location>
        <begin position="1"/>
        <end position="278"/>
    </location>
</feature>
<evidence type="ECO:0000313" key="7">
    <source>
        <dbReference type="EMBL" id="QDT06943.1"/>
    </source>
</evidence>
<dbReference type="InterPro" id="IPR026024">
    <property type="entry name" value="Chemotaxis_MeTrfase_CheR"/>
</dbReference>
<dbReference type="PANTHER" id="PTHR24422:SF21">
    <property type="entry name" value="CHEMOTAXIS PROTEIN METHYLTRANSFERASE 1"/>
    <property type="match status" value="1"/>
</dbReference>
<dbReference type="Gene3D" id="1.10.155.10">
    <property type="entry name" value="Chemotaxis receptor methyltransferase CheR, N-terminal domain"/>
    <property type="match status" value="1"/>
</dbReference>
<dbReference type="Pfam" id="PF03705">
    <property type="entry name" value="CheR_N"/>
    <property type="match status" value="1"/>
</dbReference>
<dbReference type="RefSeq" id="WP_145174282.1">
    <property type="nucleotide sequence ID" value="NZ_CP036525.1"/>
</dbReference>
<dbReference type="Proteomes" id="UP000318538">
    <property type="component" value="Chromosome"/>
</dbReference>
<dbReference type="PRINTS" id="PR00996">
    <property type="entry name" value="CHERMTFRASE"/>
</dbReference>
<dbReference type="InterPro" id="IPR022641">
    <property type="entry name" value="CheR_N"/>
</dbReference>
<dbReference type="AlphaFoldDB" id="A0A517NIR6"/>
<dbReference type="EC" id="2.1.1.80" evidence="2"/>
<accession>A0A517NIR6</accession>
<dbReference type="SMART" id="SM00138">
    <property type="entry name" value="MeTrc"/>
    <property type="match status" value="1"/>
</dbReference>
<name>A0A517NIR6_9BACT</name>
<dbReference type="KEGG" id="rlc:K227x_53670"/>
<reference evidence="7 8" key="1">
    <citation type="submission" date="2019-02" db="EMBL/GenBank/DDBJ databases">
        <title>Deep-cultivation of Planctomycetes and their phenomic and genomic characterization uncovers novel biology.</title>
        <authorList>
            <person name="Wiegand S."/>
            <person name="Jogler M."/>
            <person name="Boedeker C."/>
            <person name="Pinto D."/>
            <person name="Vollmers J."/>
            <person name="Rivas-Marin E."/>
            <person name="Kohn T."/>
            <person name="Peeters S.H."/>
            <person name="Heuer A."/>
            <person name="Rast P."/>
            <person name="Oberbeckmann S."/>
            <person name="Bunk B."/>
            <person name="Jeske O."/>
            <person name="Meyerdierks A."/>
            <person name="Storesund J.E."/>
            <person name="Kallscheuer N."/>
            <person name="Luecker S."/>
            <person name="Lage O.M."/>
            <person name="Pohl T."/>
            <person name="Merkel B.J."/>
            <person name="Hornburger P."/>
            <person name="Mueller R.-W."/>
            <person name="Bruemmer F."/>
            <person name="Labrenz M."/>
            <person name="Spormann A.M."/>
            <person name="Op den Camp H."/>
            <person name="Overmann J."/>
            <person name="Amann R."/>
            <person name="Jetten M.S.M."/>
            <person name="Mascher T."/>
            <person name="Medema M.H."/>
            <person name="Devos D.P."/>
            <person name="Kaster A.-K."/>
            <person name="Ovreas L."/>
            <person name="Rohde M."/>
            <person name="Galperin M.Y."/>
            <person name="Jogler C."/>
        </authorList>
    </citation>
    <scope>NUCLEOTIDE SEQUENCE [LARGE SCALE GENOMIC DNA]</scope>
    <source>
        <strain evidence="7 8">K22_7</strain>
    </source>
</reference>
<organism evidence="7 8">
    <name type="scientific">Rubripirellula lacrimiformis</name>
    <dbReference type="NCBI Taxonomy" id="1930273"/>
    <lineage>
        <taxon>Bacteria</taxon>
        <taxon>Pseudomonadati</taxon>
        <taxon>Planctomycetota</taxon>
        <taxon>Planctomycetia</taxon>
        <taxon>Pirellulales</taxon>
        <taxon>Pirellulaceae</taxon>
        <taxon>Rubripirellula</taxon>
    </lineage>
</organism>
<dbReference type="Pfam" id="PF01739">
    <property type="entry name" value="CheR"/>
    <property type="match status" value="1"/>
</dbReference>
<keyword evidence="4 7" id="KW-0808">Transferase</keyword>
<keyword evidence="8" id="KW-1185">Reference proteome</keyword>
<dbReference type="InterPro" id="IPR036804">
    <property type="entry name" value="CheR_N_sf"/>
</dbReference>
<dbReference type="InterPro" id="IPR000780">
    <property type="entry name" value="CheR_MeTrfase"/>
</dbReference>
<evidence type="ECO:0000256" key="4">
    <source>
        <dbReference type="ARBA" id="ARBA00022679"/>
    </source>
</evidence>
<dbReference type="InterPro" id="IPR022642">
    <property type="entry name" value="CheR_C"/>
</dbReference>
<dbReference type="SUPFAM" id="SSF47757">
    <property type="entry name" value="Chemotaxis receptor methyltransferase CheR, N-terminal domain"/>
    <property type="match status" value="1"/>
</dbReference>
<evidence type="ECO:0000256" key="5">
    <source>
        <dbReference type="ARBA" id="ARBA00022691"/>
    </source>
</evidence>
<dbReference type="PANTHER" id="PTHR24422">
    <property type="entry name" value="CHEMOTAXIS PROTEIN METHYLTRANSFERASE"/>
    <property type="match status" value="1"/>
</dbReference>
<dbReference type="EMBL" id="CP036525">
    <property type="protein sequence ID" value="QDT06943.1"/>
    <property type="molecule type" value="Genomic_DNA"/>
</dbReference>
<dbReference type="GO" id="GO:0008983">
    <property type="term" value="F:protein-glutamate O-methyltransferase activity"/>
    <property type="evidence" value="ECO:0007669"/>
    <property type="project" value="UniProtKB-EC"/>
</dbReference>
<dbReference type="PROSITE" id="PS50123">
    <property type="entry name" value="CHER"/>
    <property type="match status" value="1"/>
</dbReference>
<dbReference type="Gene3D" id="3.40.50.150">
    <property type="entry name" value="Vaccinia Virus protein VP39"/>
    <property type="match status" value="1"/>
</dbReference>
<keyword evidence="3 7" id="KW-0489">Methyltransferase</keyword>
<gene>
    <name evidence="7" type="primary">cheR2</name>
    <name evidence="7" type="ORF">K227x_53670</name>
</gene>
<evidence type="ECO:0000256" key="3">
    <source>
        <dbReference type="ARBA" id="ARBA00022603"/>
    </source>
</evidence>
<sequence>MSTATFSFSDADFAAIAKLVSERSAIVVEANKAYLVESRLGPVARENGLSSISELVEKLHRPGSRHLEEQIIDAMTTNETSFYRDAYPFDLLKSKIIPELIEKRSKTKRLTFWSNACSSGQEAYSIAMLIRETFPKLMDWDIRIRATDLSSQVLERARTGIFNQSEVSRGLPMQLLMKYFHRQGVHWQISDDIRKMVKFDTVNLIERWPASLSSIDVVFLRNVLIYFSPDTKREILSNVRQRICDDGCLFLGGSENTMNLTTEFRRVQIDRAVCYEPV</sequence>
<proteinExistence type="predicted"/>
<dbReference type="SUPFAM" id="SSF53335">
    <property type="entry name" value="S-adenosyl-L-methionine-dependent methyltransferases"/>
    <property type="match status" value="1"/>
</dbReference>
<evidence type="ECO:0000259" key="6">
    <source>
        <dbReference type="PROSITE" id="PS50123"/>
    </source>
</evidence>
<dbReference type="InterPro" id="IPR029063">
    <property type="entry name" value="SAM-dependent_MTases_sf"/>
</dbReference>
<dbReference type="OrthoDB" id="288469at2"/>
<dbReference type="PIRSF" id="PIRSF000410">
    <property type="entry name" value="CheR"/>
    <property type="match status" value="1"/>
</dbReference>